<dbReference type="InterPro" id="IPR014757">
    <property type="entry name" value="Tscrpt_reg_IclR_C"/>
</dbReference>
<dbReference type="SUPFAM" id="SSF55781">
    <property type="entry name" value="GAF domain-like"/>
    <property type="match status" value="1"/>
</dbReference>
<comment type="caution">
    <text evidence="6">The sequence shown here is derived from an EMBL/GenBank/DDBJ whole genome shotgun (WGS) entry which is preliminary data.</text>
</comment>
<dbReference type="GO" id="GO:0003700">
    <property type="term" value="F:DNA-binding transcription factor activity"/>
    <property type="evidence" value="ECO:0007669"/>
    <property type="project" value="TreeGrafter"/>
</dbReference>
<keyword evidence="1" id="KW-0805">Transcription regulation</keyword>
<evidence type="ECO:0000256" key="3">
    <source>
        <dbReference type="ARBA" id="ARBA00023163"/>
    </source>
</evidence>
<dbReference type="PANTHER" id="PTHR30136:SF39">
    <property type="entry name" value="TRANSCRIPTIONAL REGULATORY PROTEIN"/>
    <property type="match status" value="1"/>
</dbReference>
<evidence type="ECO:0000313" key="6">
    <source>
        <dbReference type="EMBL" id="EGX60585.1"/>
    </source>
</evidence>
<dbReference type="AlphaFoldDB" id="G2G744"/>
<dbReference type="InterPro" id="IPR029016">
    <property type="entry name" value="GAF-like_dom_sf"/>
</dbReference>
<evidence type="ECO:0000256" key="2">
    <source>
        <dbReference type="ARBA" id="ARBA00023125"/>
    </source>
</evidence>
<evidence type="ECO:0000259" key="5">
    <source>
        <dbReference type="PROSITE" id="PS51078"/>
    </source>
</evidence>
<feature type="domain" description="IclR-ED" evidence="5">
    <location>
        <begin position="69"/>
        <end position="261"/>
    </location>
</feature>
<dbReference type="GO" id="GO:0003677">
    <property type="term" value="F:DNA binding"/>
    <property type="evidence" value="ECO:0007669"/>
    <property type="project" value="UniProtKB-KW"/>
</dbReference>
<dbReference type="InterPro" id="IPR005471">
    <property type="entry name" value="Tscrpt_reg_IclR_N"/>
</dbReference>
<gene>
    <name evidence="6" type="ORF">SZN_06531</name>
</gene>
<dbReference type="Pfam" id="PF01614">
    <property type="entry name" value="IclR_C"/>
    <property type="match status" value="1"/>
</dbReference>
<dbReference type="InterPro" id="IPR036388">
    <property type="entry name" value="WH-like_DNA-bd_sf"/>
</dbReference>
<dbReference type="PATRIC" id="fig|700597.3.peg.1268"/>
<dbReference type="SUPFAM" id="SSF46785">
    <property type="entry name" value="Winged helix' DNA-binding domain"/>
    <property type="match status" value="1"/>
</dbReference>
<evidence type="ECO:0000313" key="7">
    <source>
        <dbReference type="Proteomes" id="UP000004217"/>
    </source>
</evidence>
<proteinExistence type="predicted"/>
<organism evidence="6 7">
    <name type="scientific">Streptomyces zinciresistens K42</name>
    <dbReference type="NCBI Taxonomy" id="700597"/>
    <lineage>
        <taxon>Bacteria</taxon>
        <taxon>Bacillati</taxon>
        <taxon>Actinomycetota</taxon>
        <taxon>Actinomycetes</taxon>
        <taxon>Kitasatosporales</taxon>
        <taxon>Streptomycetaceae</taxon>
        <taxon>Streptomyces</taxon>
    </lineage>
</organism>
<accession>G2G744</accession>
<keyword evidence="7" id="KW-1185">Reference proteome</keyword>
<dbReference type="PANTHER" id="PTHR30136">
    <property type="entry name" value="HELIX-TURN-HELIX TRANSCRIPTIONAL REGULATOR, ICLR FAMILY"/>
    <property type="match status" value="1"/>
</dbReference>
<evidence type="ECO:0000256" key="1">
    <source>
        <dbReference type="ARBA" id="ARBA00023015"/>
    </source>
</evidence>
<keyword evidence="3" id="KW-0804">Transcription</keyword>
<dbReference type="PROSITE" id="PS51078">
    <property type="entry name" value="ICLR_ED"/>
    <property type="match status" value="1"/>
</dbReference>
<dbReference type="OrthoDB" id="8479143at2"/>
<dbReference type="EMBL" id="AGBF01000012">
    <property type="protein sequence ID" value="EGX60585.1"/>
    <property type="molecule type" value="Genomic_DNA"/>
</dbReference>
<dbReference type="Gene3D" id="3.30.450.40">
    <property type="match status" value="1"/>
</dbReference>
<feature type="domain" description="HTH iclR-type" evidence="4">
    <location>
        <begin position="6"/>
        <end position="68"/>
    </location>
</feature>
<evidence type="ECO:0000259" key="4">
    <source>
        <dbReference type="PROSITE" id="PS51077"/>
    </source>
</evidence>
<dbReference type="GO" id="GO:0045892">
    <property type="term" value="P:negative regulation of DNA-templated transcription"/>
    <property type="evidence" value="ECO:0007669"/>
    <property type="project" value="TreeGrafter"/>
</dbReference>
<keyword evidence="2" id="KW-0238">DNA-binding</keyword>
<dbReference type="Proteomes" id="UP000004217">
    <property type="component" value="Unassembled WGS sequence"/>
</dbReference>
<dbReference type="PROSITE" id="PS51077">
    <property type="entry name" value="HTH_ICLR"/>
    <property type="match status" value="1"/>
</dbReference>
<dbReference type="Pfam" id="PF09339">
    <property type="entry name" value="HTH_IclR"/>
    <property type="match status" value="1"/>
</dbReference>
<protein>
    <submittedName>
        <fullName evidence="6">Regulatory protein IclR</fullName>
    </submittedName>
</protein>
<dbReference type="InterPro" id="IPR036390">
    <property type="entry name" value="WH_DNA-bd_sf"/>
</dbReference>
<name>G2G744_9ACTN</name>
<sequence>MSRGGTSHTDRVMMVQQALVEMGGGPQRLSDIAAHTGLDDSTVGRILARLAYTRIVVRPSRGLYALGPGAAEVGFHALTGVNFNRSAEVRAVLDKLREETDQGLVFLYTKSQFGANRQCLMMSVGDSDLAELRMTARDVLSITRSLRTGASGRTILAYLSPEVQELVFEEEIPEEAGPGVIRDTGKFKASLAEIRDQGYALGYQECMAGWNSVAAPIIWDDIIVGAVLMLKPVHVMPHAPEQYIDATVEAAAQLSFSRTGWPNSN</sequence>
<reference evidence="6 7" key="1">
    <citation type="submission" date="2011-08" db="EMBL/GenBank/DDBJ databases">
        <authorList>
            <person name="Lin Y."/>
            <person name="Hao X."/>
            <person name="Johnstone L."/>
            <person name="Miller S.J."/>
            <person name="Wei G."/>
            <person name="Rensing C."/>
        </authorList>
    </citation>
    <scope>NUCLEOTIDE SEQUENCE [LARGE SCALE GENOMIC DNA]</scope>
    <source>
        <strain evidence="6 7">K42</strain>
    </source>
</reference>
<dbReference type="Gene3D" id="1.10.10.10">
    <property type="entry name" value="Winged helix-like DNA-binding domain superfamily/Winged helix DNA-binding domain"/>
    <property type="match status" value="1"/>
</dbReference>
<dbReference type="InterPro" id="IPR050707">
    <property type="entry name" value="HTH_MetabolicPath_Reg"/>
</dbReference>